<sequence length="164" mass="18027">MLNGRHLKITYIRIFPPAVGKTCMIAEKIDSQGFSCPRYFDARRSEGTVILDTLEGKPMILRNVQLGQGTTLHQLANSYGASLEHHVAGAEVPLSDHCCGFWRCAGGEGDKIQPSDKAWRRRSWPRAWIAHSKYPTLSQDQVCAGTEKSQSPAVGAPSNLSSMN</sequence>
<proteinExistence type="predicted"/>
<gene>
    <name evidence="2" type="ORF">NA56DRAFT_754669</name>
</gene>
<accession>A0A2J6PKY5</accession>
<evidence type="ECO:0000313" key="3">
    <source>
        <dbReference type="Proteomes" id="UP000235672"/>
    </source>
</evidence>
<keyword evidence="3" id="KW-1185">Reference proteome</keyword>
<feature type="region of interest" description="Disordered" evidence="1">
    <location>
        <begin position="144"/>
        <end position="164"/>
    </location>
</feature>
<evidence type="ECO:0000256" key="1">
    <source>
        <dbReference type="SAM" id="MobiDB-lite"/>
    </source>
</evidence>
<dbReference type="Proteomes" id="UP000235672">
    <property type="component" value="Unassembled WGS sequence"/>
</dbReference>
<dbReference type="EMBL" id="KZ613520">
    <property type="protein sequence ID" value="PMD14683.1"/>
    <property type="molecule type" value="Genomic_DNA"/>
</dbReference>
<reference evidence="2 3" key="1">
    <citation type="submission" date="2016-05" db="EMBL/GenBank/DDBJ databases">
        <title>A degradative enzymes factory behind the ericoid mycorrhizal symbiosis.</title>
        <authorList>
            <consortium name="DOE Joint Genome Institute"/>
            <person name="Martino E."/>
            <person name="Morin E."/>
            <person name="Grelet G."/>
            <person name="Kuo A."/>
            <person name="Kohler A."/>
            <person name="Daghino S."/>
            <person name="Barry K."/>
            <person name="Choi C."/>
            <person name="Cichocki N."/>
            <person name="Clum A."/>
            <person name="Copeland A."/>
            <person name="Hainaut M."/>
            <person name="Haridas S."/>
            <person name="Labutti K."/>
            <person name="Lindquist E."/>
            <person name="Lipzen A."/>
            <person name="Khouja H.-R."/>
            <person name="Murat C."/>
            <person name="Ohm R."/>
            <person name="Olson A."/>
            <person name="Spatafora J."/>
            <person name="Veneault-Fourrey C."/>
            <person name="Henrissat B."/>
            <person name="Grigoriev I."/>
            <person name="Martin F."/>
            <person name="Perotto S."/>
        </authorList>
    </citation>
    <scope>NUCLEOTIDE SEQUENCE [LARGE SCALE GENOMIC DNA]</scope>
    <source>
        <strain evidence="2 3">UAMH 7357</strain>
    </source>
</reference>
<name>A0A2J6PKY5_9HELO</name>
<evidence type="ECO:0000313" key="2">
    <source>
        <dbReference type="EMBL" id="PMD14683.1"/>
    </source>
</evidence>
<protein>
    <submittedName>
        <fullName evidence="2">Uncharacterized protein</fullName>
    </submittedName>
</protein>
<feature type="non-terminal residue" evidence="2">
    <location>
        <position position="164"/>
    </location>
</feature>
<dbReference type="AlphaFoldDB" id="A0A2J6PKY5"/>
<organism evidence="2 3">
    <name type="scientific">Hyaloscypha hepaticicola</name>
    <dbReference type="NCBI Taxonomy" id="2082293"/>
    <lineage>
        <taxon>Eukaryota</taxon>
        <taxon>Fungi</taxon>
        <taxon>Dikarya</taxon>
        <taxon>Ascomycota</taxon>
        <taxon>Pezizomycotina</taxon>
        <taxon>Leotiomycetes</taxon>
        <taxon>Helotiales</taxon>
        <taxon>Hyaloscyphaceae</taxon>
        <taxon>Hyaloscypha</taxon>
    </lineage>
</organism>